<gene>
    <name evidence="5" type="ORF">Agabi119p4_6144</name>
</gene>
<evidence type="ECO:0000313" key="6">
    <source>
        <dbReference type="Proteomes" id="UP000629468"/>
    </source>
</evidence>
<dbReference type="PANTHER" id="PTHR28657">
    <property type="entry name" value="INDOLEAMINE 2,3-DIOXYGENASE"/>
    <property type="match status" value="1"/>
</dbReference>
<evidence type="ECO:0000256" key="1">
    <source>
        <dbReference type="ARBA" id="ARBA00007119"/>
    </source>
</evidence>
<dbReference type="GO" id="GO:0034354">
    <property type="term" value="P:'de novo' NAD+ biosynthetic process from L-tryptophan"/>
    <property type="evidence" value="ECO:0007669"/>
    <property type="project" value="TreeGrafter"/>
</dbReference>
<evidence type="ECO:0000256" key="4">
    <source>
        <dbReference type="PIRSR" id="PIRSR600898-1"/>
    </source>
</evidence>
<dbReference type="GO" id="GO:0033754">
    <property type="term" value="F:indoleamine 2,3-dioxygenase activity"/>
    <property type="evidence" value="ECO:0007669"/>
    <property type="project" value="TreeGrafter"/>
</dbReference>
<proteinExistence type="inferred from homology"/>
<accession>A0A8H7F1D7</accession>
<feature type="binding site" description="proximal binding residue" evidence="4">
    <location>
        <position position="416"/>
    </location>
    <ligand>
        <name>heme b</name>
        <dbReference type="ChEBI" id="CHEBI:60344"/>
    </ligand>
    <ligandPart>
        <name>Fe</name>
        <dbReference type="ChEBI" id="CHEBI:18248"/>
    </ligandPart>
</feature>
<protein>
    <recommendedName>
        <fullName evidence="7">Indoleamine 2,3-dioxygenase</fullName>
    </recommendedName>
</protein>
<organism evidence="5 6">
    <name type="scientific">Agaricus bisporus var. burnettii</name>
    <dbReference type="NCBI Taxonomy" id="192524"/>
    <lineage>
        <taxon>Eukaryota</taxon>
        <taxon>Fungi</taxon>
        <taxon>Dikarya</taxon>
        <taxon>Basidiomycota</taxon>
        <taxon>Agaricomycotina</taxon>
        <taxon>Agaricomycetes</taxon>
        <taxon>Agaricomycetidae</taxon>
        <taxon>Agaricales</taxon>
        <taxon>Agaricineae</taxon>
        <taxon>Agaricaceae</taxon>
        <taxon>Agaricus</taxon>
    </lineage>
</organism>
<reference evidence="5 6" key="1">
    <citation type="journal article" name="Sci. Rep.">
        <title>Telomere-to-telomere assembled and centromere annotated genomes of the two main subspecies of the button mushroom Agaricus bisporus reveal especially polymorphic chromosome ends.</title>
        <authorList>
            <person name="Sonnenberg A.S.M."/>
            <person name="Sedaghat-Telgerd N."/>
            <person name="Lavrijssen B."/>
            <person name="Ohm R.A."/>
            <person name="Hendrickx P.M."/>
            <person name="Scholtmeijer K."/>
            <person name="Baars J.J.P."/>
            <person name="van Peer A."/>
        </authorList>
    </citation>
    <scope>NUCLEOTIDE SEQUENCE [LARGE SCALE GENOMIC DNA]</scope>
    <source>
        <strain evidence="5 6">H119_p4</strain>
    </source>
</reference>
<dbReference type="GO" id="GO:0019441">
    <property type="term" value="P:L-tryptophan catabolic process to kynurenine"/>
    <property type="evidence" value="ECO:0007669"/>
    <property type="project" value="InterPro"/>
</dbReference>
<dbReference type="GO" id="GO:0005737">
    <property type="term" value="C:cytoplasm"/>
    <property type="evidence" value="ECO:0007669"/>
    <property type="project" value="TreeGrafter"/>
</dbReference>
<evidence type="ECO:0008006" key="7">
    <source>
        <dbReference type="Google" id="ProtNLM"/>
    </source>
</evidence>
<keyword evidence="3 4" id="KW-0408">Iron</keyword>
<name>A0A8H7F1D7_AGABI</name>
<sequence length="496" mass="56670">MEYNHLPSTHFLAQPRPDPFQSHAAGIVDTTTLAAHDFDVDTRTGFMPPQPPLKRLPSAWEPWESSLDAAISQRLQLAEAVEKMELEQRFVETEKSRGWRSHVAQMPCLTIEGLKVSERALRRAHHVLAWLLHFYIHTISPSDPLVIPRPLSIPLLQVSAELQLPPVVTYSDDVLYNWDYKELRDDSKQDMLPTIDNIRCQTTFTGTKDEEEFYLSAARIELRGTEVLELMRLTMDETFVGDEIAVRRITGYLERMAIVIQELRGLLLDMKKTIDPEFFYERLRPWFRGLDEDPWHKGRTWVFEGRDEVEGWTTIEEVSGASAGQSSLIQAFDIYLDIDVDSPPTSHMPHPSGKSFPERMRAYMPRHHRAFLNHLRANPRPLRAFVLNAVEEGCDVPILEAYNGALKAVKEFRDAHMIIVALFIIGPARRSQKREAATLGKSIEKEIGGESTKETKRMENAFKANEKESLKGTGGTDLVKFLKGLRDQTARGYLPQ</sequence>
<comment type="caution">
    <text evidence="5">The sequence shown here is derived from an EMBL/GenBank/DDBJ whole genome shotgun (WGS) entry which is preliminary data.</text>
</comment>
<keyword evidence="4" id="KW-0349">Heme</keyword>
<comment type="similarity">
    <text evidence="1">Belongs to the indoleamine 2,3-dioxygenase family.</text>
</comment>
<dbReference type="InterPro" id="IPR037217">
    <property type="entry name" value="Trp/Indoleamine_2_3_dOase-like"/>
</dbReference>
<dbReference type="Pfam" id="PF01231">
    <property type="entry name" value="IDO"/>
    <property type="match status" value="1"/>
</dbReference>
<dbReference type="Proteomes" id="UP000629468">
    <property type="component" value="Unassembled WGS sequence"/>
</dbReference>
<dbReference type="SUPFAM" id="SSF140959">
    <property type="entry name" value="Indolic compounds 2,3-dioxygenase-like"/>
    <property type="match status" value="1"/>
</dbReference>
<evidence type="ECO:0000313" key="5">
    <source>
        <dbReference type="EMBL" id="KAF7771833.1"/>
    </source>
</evidence>
<dbReference type="GO" id="GO:0020037">
    <property type="term" value="F:heme binding"/>
    <property type="evidence" value="ECO:0007669"/>
    <property type="project" value="InterPro"/>
</dbReference>
<dbReference type="InterPro" id="IPR000898">
    <property type="entry name" value="Indolamine_dOase"/>
</dbReference>
<dbReference type="GO" id="GO:0046872">
    <property type="term" value="F:metal ion binding"/>
    <property type="evidence" value="ECO:0007669"/>
    <property type="project" value="UniProtKB-KW"/>
</dbReference>
<dbReference type="AlphaFoldDB" id="A0A8H7F1D7"/>
<evidence type="ECO:0000256" key="3">
    <source>
        <dbReference type="ARBA" id="ARBA00023004"/>
    </source>
</evidence>
<dbReference type="Gene3D" id="1.20.58.480">
    <property type="match status" value="1"/>
</dbReference>
<dbReference type="EMBL" id="JABXXO010000008">
    <property type="protein sequence ID" value="KAF7771833.1"/>
    <property type="molecule type" value="Genomic_DNA"/>
</dbReference>
<dbReference type="PANTHER" id="PTHR28657:SF5">
    <property type="entry name" value="INDOLEAMINE 2,3-DIOXYGENASE"/>
    <property type="match status" value="1"/>
</dbReference>
<evidence type="ECO:0000256" key="2">
    <source>
        <dbReference type="ARBA" id="ARBA00022723"/>
    </source>
</evidence>
<keyword evidence="2 4" id="KW-0479">Metal-binding</keyword>